<proteinExistence type="predicted"/>
<evidence type="ECO:0000313" key="4">
    <source>
        <dbReference type="Proteomes" id="UP001355056"/>
    </source>
</evidence>
<sequence length="172" mass="17884">MKVLKSAMCVALIAISTLASPARAGRLETQFEVYLDVVASCSLVSATDVAFGSQVVAPGQQLEAFGSLKVRCNVPVAYQITLDQGLHGTGVNDRRMAGPGGDTIAYQLYSGDSGTTSCNDAAGVQWGNATTGCIYGDSYAGTEQDIQIHGKLTMGNPRAGSYSDTITATITY</sequence>
<evidence type="ECO:0000256" key="1">
    <source>
        <dbReference type="SAM" id="SignalP"/>
    </source>
</evidence>
<accession>A0ABU7YUT0</accession>
<dbReference type="InterPro" id="IPR053167">
    <property type="entry name" value="Spore_coat_component"/>
</dbReference>
<keyword evidence="1" id="KW-0732">Signal</keyword>
<dbReference type="SMART" id="SM00972">
    <property type="entry name" value="SCPU"/>
    <property type="match status" value="1"/>
</dbReference>
<evidence type="ECO:0000259" key="2">
    <source>
        <dbReference type="Pfam" id="PF05229"/>
    </source>
</evidence>
<dbReference type="Pfam" id="PF05229">
    <property type="entry name" value="SCPU"/>
    <property type="match status" value="1"/>
</dbReference>
<comment type="caution">
    <text evidence="3">The sequence shown here is derived from an EMBL/GenBank/DDBJ whole genome shotgun (WGS) entry which is preliminary data.</text>
</comment>
<name>A0ABU7YUT0_9GAMM</name>
<evidence type="ECO:0000313" key="3">
    <source>
        <dbReference type="EMBL" id="MEG3182628.1"/>
    </source>
</evidence>
<gene>
    <name evidence="3" type="ORF">SNE34_01180</name>
</gene>
<dbReference type="Proteomes" id="UP001355056">
    <property type="component" value="Unassembled WGS sequence"/>
</dbReference>
<feature type="signal peptide" evidence="1">
    <location>
        <begin position="1"/>
        <end position="24"/>
    </location>
</feature>
<protein>
    <submittedName>
        <fullName evidence="3">Spore coat U domain-containing protein</fullName>
    </submittedName>
</protein>
<dbReference type="InterPro" id="IPR007893">
    <property type="entry name" value="Spore_coat_U/FanG"/>
</dbReference>
<dbReference type="EMBL" id="JAXGFP010000001">
    <property type="protein sequence ID" value="MEG3182628.1"/>
    <property type="molecule type" value="Genomic_DNA"/>
</dbReference>
<feature type="domain" description="Spore coat protein U/FanG" evidence="2">
    <location>
        <begin position="29"/>
        <end position="169"/>
    </location>
</feature>
<dbReference type="PANTHER" id="PTHR37089">
    <property type="entry name" value="PROTEIN U-RELATED"/>
    <property type="match status" value="1"/>
</dbReference>
<dbReference type="RefSeq" id="WP_332613923.1">
    <property type="nucleotide sequence ID" value="NZ_JAXGFP010000001.1"/>
</dbReference>
<reference evidence="3 4" key="1">
    <citation type="journal article" date="2016" name="Int. J. Syst. Evol. Microbiol.">
        <title>Lysobacter erysipheiresistens sp. nov., an antagonist of powdery mildew, isolated from tobacco-cultivated soil.</title>
        <authorList>
            <person name="Xie B."/>
            <person name="Li T."/>
            <person name="Lin X."/>
            <person name="Wang C.J."/>
            <person name="Chen Y.J."/>
            <person name="Liu W.J."/>
            <person name="Zhao Z.W."/>
        </authorList>
    </citation>
    <scope>NUCLEOTIDE SEQUENCE [LARGE SCALE GENOMIC DNA]</scope>
    <source>
        <strain evidence="3 4">RS-LYSO-3</strain>
    </source>
</reference>
<feature type="chain" id="PRO_5045215428" evidence="1">
    <location>
        <begin position="25"/>
        <end position="172"/>
    </location>
</feature>
<organism evidence="3 4">
    <name type="scientific">Novilysobacter erysipheiresistens</name>
    <dbReference type="NCBI Taxonomy" id="1749332"/>
    <lineage>
        <taxon>Bacteria</taxon>
        <taxon>Pseudomonadati</taxon>
        <taxon>Pseudomonadota</taxon>
        <taxon>Gammaproteobacteria</taxon>
        <taxon>Lysobacterales</taxon>
        <taxon>Lysobacteraceae</taxon>
        <taxon>Novilysobacter</taxon>
    </lineage>
</organism>
<keyword evidence="4" id="KW-1185">Reference proteome</keyword>